<sequence>MHYVHYQEFAEQDRAAHLKRPNVETVLRGKRHISTKHEAHPTAQSRGHPAMKPIKPERSSEGAVCKYAVLASSQMLQTSYKANPTTLSVNKTPIRIPPETAVPRVALTPKVFPSQVTNAGKNEMIRMMEKRVNAVIKNKEELMREKADRARRSVEIAVFSAGPLVL</sequence>
<evidence type="ECO:0000313" key="2">
    <source>
        <dbReference type="EMBL" id="VDN34309.1"/>
    </source>
</evidence>
<evidence type="ECO:0000313" key="3">
    <source>
        <dbReference type="Proteomes" id="UP000271098"/>
    </source>
</evidence>
<gene>
    <name evidence="2" type="ORF">GPUH_LOCUS19660</name>
</gene>
<proteinExistence type="predicted"/>
<keyword evidence="3" id="KW-1185">Reference proteome</keyword>
<evidence type="ECO:0000256" key="1">
    <source>
        <dbReference type="SAM" id="MobiDB-lite"/>
    </source>
</evidence>
<organism evidence="4">
    <name type="scientific">Gongylonema pulchrum</name>
    <dbReference type="NCBI Taxonomy" id="637853"/>
    <lineage>
        <taxon>Eukaryota</taxon>
        <taxon>Metazoa</taxon>
        <taxon>Ecdysozoa</taxon>
        <taxon>Nematoda</taxon>
        <taxon>Chromadorea</taxon>
        <taxon>Rhabditida</taxon>
        <taxon>Spirurina</taxon>
        <taxon>Spiruromorpha</taxon>
        <taxon>Spiruroidea</taxon>
        <taxon>Gongylonematidae</taxon>
        <taxon>Gongylonema</taxon>
    </lineage>
</organism>
<reference evidence="4" key="1">
    <citation type="submission" date="2016-06" db="UniProtKB">
        <authorList>
            <consortium name="WormBaseParasite"/>
        </authorList>
    </citation>
    <scope>IDENTIFICATION</scope>
</reference>
<feature type="region of interest" description="Disordered" evidence="1">
    <location>
        <begin position="35"/>
        <end position="56"/>
    </location>
</feature>
<dbReference type="Proteomes" id="UP000271098">
    <property type="component" value="Unassembled WGS sequence"/>
</dbReference>
<evidence type="ECO:0000313" key="4">
    <source>
        <dbReference type="WBParaSite" id="GPUH_0001968401-mRNA-1"/>
    </source>
</evidence>
<dbReference type="WBParaSite" id="GPUH_0001968401-mRNA-1">
    <property type="protein sequence ID" value="GPUH_0001968401-mRNA-1"/>
    <property type="gene ID" value="GPUH_0001968401"/>
</dbReference>
<name>A0A183EFB8_9BILA</name>
<dbReference type="AlphaFoldDB" id="A0A183EFB8"/>
<accession>A0A183EFB8</accession>
<dbReference type="EMBL" id="UYRT01088917">
    <property type="protein sequence ID" value="VDN34309.1"/>
    <property type="molecule type" value="Genomic_DNA"/>
</dbReference>
<protein>
    <submittedName>
        <fullName evidence="4">TPX2 domain-containing protein</fullName>
    </submittedName>
</protein>
<reference evidence="2 3" key="2">
    <citation type="submission" date="2018-11" db="EMBL/GenBank/DDBJ databases">
        <authorList>
            <consortium name="Pathogen Informatics"/>
        </authorList>
    </citation>
    <scope>NUCLEOTIDE SEQUENCE [LARGE SCALE GENOMIC DNA]</scope>
</reference>